<keyword evidence="6" id="KW-1185">Reference proteome</keyword>
<keyword evidence="2" id="KW-0732">Signal</keyword>
<dbReference type="CDD" id="cd10918">
    <property type="entry name" value="CE4_NodB_like_5s_6s"/>
    <property type="match status" value="1"/>
</dbReference>
<dbReference type="InterPro" id="IPR002509">
    <property type="entry name" value="NODB_dom"/>
</dbReference>
<dbReference type="EMBL" id="CP003587">
    <property type="protein sequence ID" value="AGY57241.1"/>
    <property type="molecule type" value="Genomic_DNA"/>
</dbReference>
<keyword evidence="3" id="KW-0812">Transmembrane</keyword>
<dbReference type="Proteomes" id="UP000017396">
    <property type="component" value="Chromosome"/>
</dbReference>
<dbReference type="eggNOG" id="COG0726">
    <property type="taxonomic scope" value="Bacteria"/>
</dbReference>
<comment type="subcellular location">
    <subcellularLocation>
        <location evidence="1">Secreted</location>
    </subcellularLocation>
</comment>
<dbReference type="AlphaFoldDB" id="U5QE92"/>
<organism evidence="5 6">
    <name type="scientific">Gloeobacter kilaueensis (strain ATCC BAA-2537 / CCAP 1431/1 / ULC 316 / JS1)</name>
    <dbReference type="NCBI Taxonomy" id="1183438"/>
    <lineage>
        <taxon>Bacteria</taxon>
        <taxon>Bacillati</taxon>
        <taxon>Cyanobacteriota</taxon>
        <taxon>Cyanophyceae</taxon>
        <taxon>Gloeobacterales</taxon>
        <taxon>Gloeobacteraceae</taxon>
        <taxon>Gloeobacter</taxon>
    </lineage>
</organism>
<dbReference type="InterPro" id="IPR051398">
    <property type="entry name" value="Polysacch_Deacetylase"/>
</dbReference>
<dbReference type="InterPro" id="IPR018711">
    <property type="entry name" value="NAGPA"/>
</dbReference>
<dbReference type="GO" id="GO:0005975">
    <property type="term" value="P:carbohydrate metabolic process"/>
    <property type="evidence" value="ECO:0007669"/>
    <property type="project" value="InterPro"/>
</dbReference>
<dbReference type="PROSITE" id="PS51677">
    <property type="entry name" value="NODB"/>
    <property type="match status" value="1"/>
</dbReference>
<evidence type="ECO:0000259" key="4">
    <source>
        <dbReference type="PROSITE" id="PS51677"/>
    </source>
</evidence>
<evidence type="ECO:0000313" key="5">
    <source>
        <dbReference type="EMBL" id="AGY57241.1"/>
    </source>
</evidence>
<proteinExistence type="predicted"/>
<evidence type="ECO:0000256" key="3">
    <source>
        <dbReference type="SAM" id="Phobius"/>
    </source>
</evidence>
<feature type="domain" description="NodB homology" evidence="4">
    <location>
        <begin position="140"/>
        <end position="344"/>
    </location>
</feature>
<dbReference type="SUPFAM" id="SSF88713">
    <property type="entry name" value="Glycoside hydrolase/deacetylase"/>
    <property type="match status" value="1"/>
</dbReference>
<dbReference type="RefSeq" id="WP_023172307.1">
    <property type="nucleotide sequence ID" value="NC_022600.1"/>
</dbReference>
<dbReference type="Pfam" id="PF09992">
    <property type="entry name" value="NAGPA"/>
    <property type="match status" value="1"/>
</dbReference>
<dbReference type="KEGG" id="glj:GKIL_0995"/>
<evidence type="ECO:0000256" key="1">
    <source>
        <dbReference type="ARBA" id="ARBA00004613"/>
    </source>
</evidence>
<accession>U5QE92</accession>
<dbReference type="STRING" id="1183438.GKIL_0995"/>
<protein>
    <submittedName>
        <fullName evidence="5">Polysaccharide deacetylase</fullName>
    </submittedName>
</protein>
<dbReference type="PANTHER" id="PTHR34216">
    <property type="match status" value="1"/>
</dbReference>
<dbReference type="PANTHER" id="PTHR34216:SF3">
    <property type="entry name" value="POLY-BETA-1,6-N-ACETYL-D-GLUCOSAMINE N-DEACETYLASE"/>
    <property type="match status" value="1"/>
</dbReference>
<keyword evidence="3" id="KW-1133">Transmembrane helix</keyword>
<feature type="transmembrane region" description="Helical" evidence="3">
    <location>
        <begin position="20"/>
        <end position="38"/>
    </location>
</feature>
<dbReference type="InterPro" id="IPR011330">
    <property type="entry name" value="Glyco_hydro/deAcase_b/a-brl"/>
</dbReference>
<dbReference type="GO" id="GO:0005576">
    <property type="term" value="C:extracellular region"/>
    <property type="evidence" value="ECO:0007669"/>
    <property type="project" value="UniProtKB-SubCell"/>
</dbReference>
<evidence type="ECO:0000256" key="2">
    <source>
        <dbReference type="ARBA" id="ARBA00022729"/>
    </source>
</evidence>
<dbReference type="HOGENOM" id="CLU_029767_0_0_3"/>
<gene>
    <name evidence="5" type="primary">pgaB</name>
    <name evidence="5" type="ORF">GKIL_0995</name>
</gene>
<reference evidence="5 6" key="1">
    <citation type="journal article" date="2013" name="PLoS ONE">
        <title>Cultivation and Complete Genome Sequencing of Gloeobacter kilaueensis sp. nov., from a Lava Cave in Kilauea Caldera, Hawai'i.</title>
        <authorList>
            <person name="Saw J.H."/>
            <person name="Schatz M."/>
            <person name="Brown M.V."/>
            <person name="Kunkel D.D."/>
            <person name="Foster J.S."/>
            <person name="Shick H."/>
            <person name="Christensen S."/>
            <person name="Hou S."/>
            <person name="Wan X."/>
            <person name="Donachie S.P."/>
        </authorList>
    </citation>
    <scope>NUCLEOTIDE SEQUENCE [LARGE SCALE GENOMIC DNA]</scope>
    <source>
        <strain evidence="6">JS</strain>
    </source>
</reference>
<dbReference type="PATRIC" id="fig|1183438.3.peg.988"/>
<name>U5QE92_GLOK1</name>
<dbReference type="Pfam" id="PF01522">
    <property type="entry name" value="Polysacc_deac_1"/>
    <property type="match status" value="1"/>
</dbReference>
<keyword evidence="3" id="KW-0472">Membrane</keyword>
<evidence type="ECO:0000313" key="6">
    <source>
        <dbReference type="Proteomes" id="UP000017396"/>
    </source>
</evidence>
<dbReference type="Gene3D" id="3.20.20.370">
    <property type="entry name" value="Glycoside hydrolase/deacetylase"/>
    <property type="match status" value="1"/>
</dbReference>
<dbReference type="GO" id="GO:0016810">
    <property type="term" value="F:hydrolase activity, acting on carbon-nitrogen (but not peptide) bonds"/>
    <property type="evidence" value="ECO:0007669"/>
    <property type="project" value="InterPro"/>
</dbReference>
<sequence>MSRALRSSGPTSNQLLRRILFLGAVVGVIAALAAWFLLTRPVAQPATATVNALPTPVTTDSLSDTAPASGPEDIAAAARLARVPAIMYHDIVEGKKAVWFDTTVDEFREQLAAIQAAGATPITIDQLYEHLKNGAALPAKAILLTFDDGYLGHLQYAYPLLQQYKYPAVFFVHTAYVGVRTGKAHMSWDDLKRIDSEGLVAIQSHTVTHPADLRTLSDAALDRELVESKRILEEKLGHPILYVCYPTGNQDERVRKAAIAAGYRMSFTMDLGYAGQSGSLLAVQRFIDTRLALALGNMGTPDLRVNMGAPIAKHEGTFERVKLVWLTGGTYLTDHSDGARYPVGTFVAREKAEAGINGGFFAFAKLHSSNSDMVGPYLAHNEGHFVSGAEQFDKSLRGRPVVLLSSTAVRFVPFSPETFNTEAGARMYLPDMSDMFVAGVWLVSDGHALTTEAIDQFKLANHAEFRRRAFMAIDKAGLPLVGATLSNVNASQLARALEAAGMREAVLLDSGFSTSLIYKGEVLVTGHTERSIPSRIVPHAILVFPPL</sequence>